<dbReference type="InterPro" id="IPR021840">
    <property type="entry name" value="DUF3433"/>
</dbReference>
<reference evidence="3" key="1">
    <citation type="journal article" date="2020" name="Stud. Mycol.">
        <title>101 Dothideomycetes genomes: a test case for predicting lifestyles and emergence of pathogens.</title>
        <authorList>
            <person name="Haridas S."/>
            <person name="Albert R."/>
            <person name="Binder M."/>
            <person name="Bloem J."/>
            <person name="Labutti K."/>
            <person name="Salamov A."/>
            <person name="Andreopoulos B."/>
            <person name="Baker S."/>
            <person name="Barry K."/>
            <person name="Bills G."/>
            <person name="Bluhm B."/>
            <person name="Cannon C."/>
            <person name="Castanera R."/>
            <person name="Culley D."/>
            <person name="Daum C."/>
            <person name="Ezra D."/>
            <person name="Gonzalez J."/>
            <person name="Henrissat B."/>
            <person name="Kuo A."/>
            <person name="Liang C."/>
            <person name="Lipzen A."/>
            <person name="Lutzoni F."/>
            <person name="Magnuson J."/>
            <person name="Mondo S."/>
            <person name="Nolan M."/>
            <person name="Ohm R."/>
            <person name="Pangilinan J."/>
            <person name="Park H.-J."/>
            <person name="Ramirez L."/>
            <person name="Alfaro M."/>
            <person name="Sun H."/>
            <person name="Tritt A."/>
            <person name="Yoshinaga Y."/>
            <person name="Zwiers L.-H."/>
            <person name="Turgeon B."/>
            <person name="Goodwin S."/>
            <person name="Spatafora J."/>
            <person name="Crous P."/>
            <person name="Grigoriev I."/>
        </authorList>
    </citation>
    <scope>NUCLEOTIDE SEQUENCE</scope>
    <source>
        <strain evidence="3">CBS 119925</strain>
    </source>
</reference>
<dbReference type="Proteomes" id="UP000799440">
    <property type="component" value="Unassembled WGS sequence"/>
</dbReference>
<feature type="region of interest" description="Disordered" evidence="1">
    <location>
        <begin position="858"/>
        <end position="879"/>
    </location>
</feature>
<keyword evidence="2" id="KW-0812">Transmembrane</keyword>
<feature type="region of interest" description="Disordered" evidence="1">
    <location>
        <begin position="201"/>
        <end position="273"/>
    </location>
</feature>
<feature type="transmembrane region" description="Helical" evidence="2">
    <location>
        <begin position="414"/>
        <end position="434"/>
    </location>
</feature>
<feature type="transmembrane region" description="Helical" evidence="2">
    <location>
        <begin position="446"/>
        <end position="479"/>
    </location>
</feature>
<keyword evidence="2" id="KW-1133">Transmembrane helix</keyword>
<feature type="transmembrane region" description="Helical" evidence="2">
    <location>
        <begin position="724"/>
        <end position="747"/>
    </location>
</feature>
<dbReference type="PANTHER" id="PTHR37544">
    <property type="entry name" value="SPRAY-RELATED"/>
    <property type="match status" value="1"/>
</dbReference>
<keyword evidence="2" id="KW-0472">Membrane</keyword>
<protein>
    <submittedName>
        <fullName evidence="3">Uncharacterized protein</fullName>
    </submittedName>
</protein>
<feature type="region of interest" description="Disordered" evidence="1">
    <location>
        <begin position="165"/>
        <end position="184"/>
    </location>
</feature>
<feature type="transmembrane region" description="Helical" evidence="2">
    <location>
        <begin position="762"/>
        <end position="781"/>
    </location>
</feature>
<feature type="region of interest" description="Disordered" evidence="1">
    <location>
        <begin position="1"/>
        <end position="27"/>
    </location>
</feature>
<dbReference type="AlphaFoldDB" id="A0A6A6VN66"/>
<gene>
    <name evidence="3" type="ORF">M011DRAFT_516435</name>
</gene>
<feature type="region of interest" description="Disordered" evidence="1">
    <location>
        <begin position="39"/>
        <end position="82"/>
    </location>
</feature>
<feature type="compositionally biased region" description="Polar residues" evidence="1">
    <location>
        <begin position="568"/>
        <end position="580"/>
    </location>
</feature>
<feature type="transmembrane region" description="Helical" evidence="2">
    <location>
        <begin position="344"/>
        <end position="364"/>
    </location>
</feature>
<dbReference type="PANTHER" id="PTHR37544:SF1">
    <property type="entry name" value="PHOSPHORIBOSYLAMINOIMIDAZOLE-SUCCINOCARBOXAMIDE SYNTHASE"/>
    <property type="match status" value="1"/>
</dbReference>
<feature type="compositionally biased region" description="Pro residues" evidence="1">
    <location>
        <begin position="212"/>
        <end position="221"/>
    </location>
</feature>
<feature type="compositionally biased region" description="Basic and acidic residues" evidence="1">
    <location>
        <begin position="556"/>
        <end position="567"/>
    </location>
</feature>
<feature type="compositionally biased region" description="Polar residues" evidence="1">
    <location>
        <begin position="69"/>
        <end position="82"/>
    </location>
</feature>
<feature type="compositionally biased region" description="Low complexity" evidence="1">
    <location>
        <begin position="251"/>
        <end position="260"/>
    </location>
</feature>
<evidence type="ECO:0000256" key="2">
    <source>
        <dbReference type="SAM" id="Phobius"/>
    </source>
</evidence>
<dbReference type="EMBL" id="MU006561">
    <property type="protein sequence ID" value="KAF2752062.1"/>
    <property type="molecule type" value="Genomic_DNA"/>
</dbReference>
<keyword evidence="4" id="KW-1185">Reference proteome</keyword>
<sequence>MSVDPTFQLKQTNVSHPRLSHSNSLQSIAASQVASEGYYSLNSTSGSSSGDSDERSSKPTPGRAYHTPPSHNRTPAQSHEQLLSASDAAVTSLKGFGIPRQHNAAAAHQPRAVSTIAEERPDIQEGRSSNPRSAMGSESLATTPGMDETPYIRFAIDQLTRDEDVRGTRMYPLGPPPEEEEEDYPVERVVADDGLGYMKQEREKEKRMSRAHPPPPAPLPALPVQQQPQKQYQNQQKHPKPQQPLWRQQHAAAPTPSTPTKYSPPRKQSEDMFPTPMAQKDVFIAQSPPHAPLRFLPNILRPLSLVALFLLCLTMLAALIYSALRSNSNAGAGLWTYERFGDVRYFVFEYLPTMVGMVILMWLFQVEIALQRIVPFVSLASGSRQQRSQALFLNMFPMQFLFPKLEYFRAGQPLVGIFFVARWLFLWTIPLLASSFNVRYELAKQAWIWVAVQGVIWTVIALYIILVVALLGLIVFLFGRKTGLRWDPRSLADIMSLLERSNSMSDYGGSETFTKAQFKQRLGQRTDRIGYWSTTRRPNDTFYGLGEEGGATRRYSHETGHIREKGPESTQAHQSTQTSGDFSIRMDLRSPRVRLRYLPWYLRDTAVVAWIVTVISLFIALVAVSYVNSAVRLGFLPQVAARTNASGFSTSNFLYSFIPALIGLLLFLAILSLDYSLRALRPYISLSSPGGATAETSLLLDYSARLPLSATAAALENRHFQTAILSFVSLCSAAIPILAGGCFWTQYYPGSDRVRVSADLPAYYALCFFLGLYAISYLALLPGRRRAALPHRATTLAEIISWVYQSHILGDRAFARPQTKPELVTRLVGSAYVERTFAQSLTSLIMPSKSNLRLDTVGEKGKQKRAMQEPLQEMEEKRDSVLDPAQIRYGFGIHVGRDGLEHLGIDRVRRGGERSGRELVIWEEQRRPRSWGPERE</sequence>
<accession>A0A6A6VN66</accession>
<feature type="compositionally biased region" description="Polar residues" evidence="1">
    <location>
        <begin position="8"/>
        <end position="27"/>
    </location>
</feature>
<feature type="region of interest" description="Disordered" evidence="1">
    <location>
        <begin position="556"/>
        <end position="580"/>
    </location>
</feature>
<dbReference type="OrthoDB" id="3057599at2759"/>
<feature type="compositionally biased region" description="Low complexity" evidence="1">
    <location>
        <begin position="222"/>
        <end position="236"/>
    </location>
</feature>
<dbReference type="Pfam" id="PF11915">
    <property type="entry name" value="DUF3433"/>
    <property type="match status" value="2"/>
</dbReference>
<evidence type="ECO:0000313" key="3">
    <source>
        <dbReference type="EMBL" id="KAF2752062.1"/>
    </source>
</evidence>
<proteinExistence type="predicted"/>
<evidence type="ECO:0000313" key="4">
    <source>
        <dbReference type="Proteomes" id="UP000799440"/>
    </source>
</evidence>
<feature type="transmembrane region" description="Helical" evidence="2">
    <location>
        <begin position="606"/>
        <end position="627"/>
    </location>
</feature>
<feature type="region of interest" description="Disordered" evidence="1">
    <location>
        <begin position="101"/>
        <end position="149"/>
    </location>
</feature>
<evidence type="ECO:0000256" key="1">
    <source>
        <dbReference type="SAM" id="MobiDB-lite"/>
    </source>
</evidence>
<feature type="transmembrane region" description="Helical" evidence="2">
    <location>
        <begin position="303"/>
        <end position="324"/>
    </location>
</feature>
<organism evidence="3 4">
    <name type="scientific">Sporormia fimetaria CBS 119925</name>
    <dbReference type="NCBI Taxonomy" id="1340428"/>
    <lineage>
        <taxon>Eukaryota</taxon>
        <taxon>Fungi</taxon>
        <taxon>Dikarya</taxon>
        <taxon>Ascomycota</taxon>
        <taxon>Pezizomycotina</taxon>
        <taxon>Dothideomycetes</taxon>
        <taxon>Pleosporomycetidae</taxon>
        <taxon>Pleosporales</taxon>
        <taxon>Sporormiaceae</taxon>
        <taxon>Sporormia</taxon>
    </lineage>
</organism>
<feature type="compositionally biased region" description="Low complexity" evidence="1">
    <location>
        <begin position="40"/>
        <end position="50"/>
    </location>
</feature>
<name>A0A6A6VN66_9PLEO</name>
<feature type="transmembrane region" description="Helical" evidence="2">
    <location>
        <begin position="653"/>
        <end position="673"/>
    </location>
</feature>